<evidence type="ECO:0000313" key="9">
    <source>
        <dbReference type="Proteomes" id="UP000054047"/>
    </source>
</evidence>
<accession>A0A0C2FTY6</accession>
<evidence type="ECO:0000256" key="5">
    <source>
        <dbReference type="SAM" id="MobiDB-lite"/>
    </source>
</evidence>
<dbReference type="PANTHER" id="PTHR45623">
    <property type="entry name" value="CHROMODOMAIN-HELICASE-DNA-BINDING PROTEIN 3-RELATED-RELATED"/>
    <property type="match status" value="1"/>
</dbReference>
<dbReference type="EMBL" id="KN750666">
    <property type="protein sequence ID" value="KIH50139.1"/>
    <property type="molecule type" value="Genomic_DNA"/>
</dbReference>
<dbReference type="InterPro" id="IPR023780">
    <property type="entry name" value="Chromo_domain"/>
</dbReference>
<keyword evidence="4" id="KW-0539">Nucleus</keyword>
<evidence type="ECO:0000259" key="6">
    <source>
        <dbReference type="PROSITE" id="PS50013"/>
    </source>
</evidence>
<dbReference type="GO" id="GO:0000785">
    <property type="term" value="C:chromatin"/>
    <property type="evidence" value="ECO:0007669"/>
    <property type="project" value="TreeGrafter"/>
</dbReference>
<sequence length="324" mass="38492">MLRPPRKMEPRREREFFVKWRYMSYWHCEWVSETLMDVYFTAVHRIINHMQYGKTQFDYLVKWKELAYEQATWERDDMDIAYYEDAINKYWIHREKMLGEPIPKHIAKKIAAQREKKGLPPLETTDEPMSKKKKRDKPTVDIRKKYEVQPDYITETGGTLHPYQLEGINWLRHCWSNGTDAILADEMGLGKTVQSLTFLYTLMKEGHSKGPFLIAAPLSTIINWEREAEQWCPDFYIVTYVGDRDSRMVIREHEFSFVEGAVKGGPKASRMRSQENMKFHVLLTSYECINMDKAILSSIEWEALVVDEAHRLKNNQSTFFKNLR</sequence>
<dbReference type="GO" id="GO:0016887">
    <property type="term" value="F:ATP hydrolysis activity"/>
    <property type="evidence" value="ECO:0007669"/>
    <property type="project" value="TreeGrafter"/>
</dbReference>
<dbReference type="GO" id="GO:0042393">
    <property type="term" value="F:histone binding"/>
    <property type="evidence" value="ECO:0007669"/>
    <property type="project" value="TreeGrafter"/>
</dbReference>
<evidence type="ECO:0000259" key="7">
    <source>
        <dbReference type="PROSITE" id="PS51192"/>
    </source>
</evidence>
<gene>
    <name evidence="8" type="ORF">ANCDUO_19785</name>
</gene>
<organism evidence="8 9">
    <name type="scientific">Ancylostoma duodenale</name>
    <dbReference type="NCBI Taxonomy" id="51022"/>
    <lineage>
        <taxon>Eukaryota</taxon>
        <taxon>Metazoa</taxon>
        <taxon>Ecdysozoa</taxon>
        <taxon>Nematoda</taxon>
        <taxon>Chromadorea</taxon>
        <taxon>Rhabditida</taxon>
        <taxon>Rhabditina</taxon>
        <taxon>Rhabditomorpha</taxon>
        <taxon>Strongyloidea</taxon>
        <taxon>Ancylostomatidae</taxon>
        <taxon>Ancylostomatinae</taxon>
        <taxon>Ancylostoma</taxon>
    </lineage>
</organism>
<feature type="domain" description="Helicase ATP-binding" evidence="7">
    <location>
        <begin position="172"/>
        <end position="324"/>
    </location>
</feature>
<keyword evidence="3" id="KW-0067">ATP-binding</keyword>
<dbReference type="Pfam" id="PF00176">
    <property type="entry name" value="SNF2-rel_dom"/>
    <property type="match status" value="1"/>
</dbReference>
<dbReference type="Gene3D" id="3.40.50.10810">
    <property type="entry name" value="Tandem AAA-ATPase domain"/>
    <property type="match status" value="1"/>
</dbReference>
<dbReference type="Pfam" id="PF00385">
    <property type="entry name" value="Chromo"/>
    <property type="match status" value="1"/>
</dbReference>
<reference evidence="8 9" key="1">
    <citation type="submission" date="2013-12" db="EMBL/GenBank/DDBJ databases">
        <title>Draft genome of the parsitic nematode Ancylostoma duodenale.</title>
        <authorList>
            <person name="Mitreva M."/>
        </authorList>
    </citation>
    <scope>NUCLEOTIDE SEQUENCE [LARGE SCALE GENOMIC DNA]</scope>
    <source>
        <strain evidence="8 9">Zhejiang</strain>
    </source>
</reference>
<dbReference type="InterPro" id="IPR000330">
    <property type="entry name" value="SNF2_N"/>
</dbReference>
<comment type="subcellular location">
    <subcellularLocation>
        <location evidence="1">Nucleus</location>
    </subcellularLocation>
</comment>
<dbReference type="GO" id="GO:0140658">
    <property type="term" value="F:ATP-dependent chromatin remodeler activity"/>
    <property type="evidence" value="ECO:0007669"/>
    <property type="project" value="TreeGrafter"/>
</dbReference>
<name>A0A0C2FTY6_9BILA</name>
<dbReference type="SUPFAM" id="SSF54160">
    <property type="entry name" value="Chromo domain-like"/>
    <property type="match status" value="2"/>
</dbReference>
<evidence type="ECO:0000313" key="8">
    <source>
        <dbReference type="EMBL" id="KIH50139.1"/>
    </source>
</evidence>
<dbReference type="Gene3D" id="2.40.50.40">
    <property type="match status" value="2"/>
</dbReference>
<dbReference type="InterPro" id="IPR038718">
    <property type="entry name" value="SNF2-like_sf"/>
</dbReference>
<keyword evidence="2" id="KW-0547">Nucleotide-binding</keyword>
<evidence type="ECO:0000256" key="4">
    <source>
        <dbReference type="ARBA" id="ARBA00023242"/>
    </source>
</evidence>
<dbReference type="PROSITE" id="PS50013">
    <property type="entry name" value="CHROMO_2"/>
    <property type="match status" value="1"/>
</dbReference>
<dbReference type="GO" id="GO:0003682">
    <property type="term" value="F:chromatin binding"/>
    <property type="evidence" value="ECO:0007669"/>
    <property type="project" value="TreeGrafter"/>
</dbReference>
<dbReference type="PANTHER" id="PTHR45623:SF17">
    <property type="entry name" value="CHROMODOMAIN-HELICASE-DNA-BINDING PROTEIN 3-RELATED"/>
    <property type="match status" value="1"/>
</dbReference>
<evidence type="ECO:0000256" key="2">
    <source>
        <dbReference type="ARBA" id="ARBA00022741"/>
    </source>
</evidence>
<dbReference type="Proteomes" id="UP000054047">
    <property type="component" value="Unassembled WGS sequence"/>
</dbReference>
<dbReference type="GO" id="GO:0003677">
    <property type="term" value="F:DNA binding"/>
    <property type="evidence" value="ECO:0007669"/>
    <property type="project" value="TreeGrafter"/>
</dbReference>
<feature type="non-terminal residue" evidence="8">
    <location>
        <position position="324"/>
    </location>
</feature>
<dbReference type="InterPro" id="IPR027417">
    <property type="entry name" value="P-loop_NTPase"/>
</dbReference>
<dbReference type="GO" id="GO:0005634">
    <property type="term" value="C:nucleus"/>
    <property type="evidence" value="ECO:0007669"/>
    <property type="project" value="UniProtKB-SubCell"/>
</dbReference>
<evidence type="ECO:0000256" key="1">
    <source>
        <dbReference type="ARBA" id="ARBA00004123"/>
    </source>
</evidence>
<dbReference type="SMART" id="SM00298">
    <property type="entry name" value="CHROMO"/>
    <property type="match status" value="1"/>
</dbReference>
<protein>
    <submittedName>
        <fullName evidence="8">Chromo' (CHRromatin Organization MOdifier) domain protein</fullName>
    </submittedName>
</protein>
<dbReference type="AlphaFoldDB" id="A0A0C2FTY6"/>
<dbReference type="InterPro" id="IPR000953">
    <property type="entry name" value="Chromo/chromo_shadow_dom"/>
</dbReference>
<keyword evidence="9" id="KW-1185">Reference proteome</keyword>
<evidence type="ECO:0000256" key="3">
    <source>
        <dbReference type="ARBA" id="ARBA00022840"/>
    </source>
</evidence>
<dbReference type="GO" id="GO:0005524">
    <property type="term" value="F:ATP binding"/>
    <property type="evidence" value="ECO:0007669"/>
    <property type="project" value="UniProtKB-KW"/>
</dbReference>
<feature type="domain" description="Chromo" evidence="6">
    <location>
        <begin position="41"/>
        <end position="74"/>
    </location>
</feature>
<dbReference type="SMART" id="SM00487">
    <property type="entry name" value="DEXDc"/>
    <property type="match status" value="1"/>
</dbReference>
<feature type="region of interest" description="Disordered" evidence="5">
    <location>
        <begin position="117"/>
        <end position="137"/>
    </location>
</feature>
<dbReference type="PROSITE" id="PS51192">
    <property type="entry name" value="HELICASE_ATP_BIND_1"/>
    <property type="match status" value="1"/>
</dbReference>
<dbReference type="InterPro" id="IPR014001">
    <property type="entry name" value="Helicase_ATP-bd"/>
</dbReference>
<dbReference type="OrthoDB" id="5857104at2759"/>
<dbReference type="InterPro" id="IPR016197">
    <property type="entry name" value="Chromo-like_dom_sf"/>
</dbReference>
<proteinExistence type="predicted"/>
<dbReference type="SUPFAM" id="SSF52540">
    <property type="entry name" value="P-loop containing nucleoside triphosphate hydrolases"/>
    <property type="match status" value="1"/>
</dbReference>